<reference evidence="2 3" key="1">
    <citation type="submission" date="2024-04" db="EMBL/GenBank/DDBJ databases">
        <authorList>
            <person name="Rising A."/>
            <person name="Reimegard J."/>
            <person name="Sonavane S."/>
            <person name="Akerstrom W."/>
            <person name="Nylinder S."/>
            <person name="Hedman E."/>
            <person name="Kallberg Y."/>
        </authorList>
    </citation>
    <scope>NUCLEOTIDE SEQUENCE [LARGE SCALE GENOMIC DNA]</scope>
</reference>
<dbReference type="SUPFAM" id="SSF158235">
    <property type="entry name" value="SOCS box-like"/>
    <property type="match status" value="1"/>
</dbReference>
<dbReference type="GO" id="GO:0035556">
    <property type="term" value="P:intracellular signal transduction"/>
    <property type="evidence" value="ECO:0007669"/>
    <property type="project" value="InterPro"/>
</dbReference>
<evidence type="ECO:0000259" key="1">
    <source>
        <dbReference type="PROSITE" id="PS50225"/>
    </source>
</evidence>
<accession>A0AAV1YTM3</accession>
<dbReference type="Pfam" id="PF07525">
    <property type="entry name" value="SOCS_box"/>
    <property type="match status" value="1"/>
</dbReference>
<keyword evidence="3" id="KW-1185">Reference proteome</keyword>
<dbReference type="InterPro" id="IPR036036">
    <property type="entry name" value="SOCS_box-like_dom_sf"/>
</dbReference>
<gene>
    <name evidence="2" type="ORF">LARSCL_LOCUS904</name>
</gene>
<evidence type="ECO:0000313" key="3">
    <source>
        <dbReference type="Proteomes" id="UP001497382"/>
    </source>
</evidence>
<protein>
    <recommendedName>
        <fullName evidence="1">SOCS box domain-containing protein</fullName>
    </recommendedName>
</protein>
<feature type="domain" description="SOCS box" evidence="1">
    <location>
        <begin position="45"/>
        <end position="90"/>
    </location>
</feature>
<dbReference type="AlphaFoldDB" id="A0AAV1YTM3"/>
<proteinExistence type="predicted"/>
<organism evidence="2 3">
    <name type="scientific">Larinioides sclopetarius</name>
    <dbReference type="NCBI Taxonomy" id="280406"/>
    <lineage>
        <taxon>Eukaryota</taxon>
        <taxon>Metazoa</taxon>
        <taxon>Ecdysozoa</taxon>
        <taxon>Arthropoda</taxon>
        <taxon>Chelicerata</taxon>
        <taxon>Arachnida</taxon>
        <taxon>Araneae</taxon>
        <taxon>Araneomorphae</taxon>
        <taxon>Entelegynae</taxon>
        <taxon>Araneoidea</taxon>
        <taxon>Araneidae</taxon>
        <taxon>Larinioides</taxon>
    </lineage>
</organism>
<sequence>MVLEIHSEILFGLCIFSHTKGLSSETIRDVYDFYSGAVGACHAYAEARSLKHLCRSVVRRMLCESGFWIPDGIKLTGVPRGLESFLNLED</sequence>
<dbReference type="InterPro" id="IPR001496">
    <property type="entry name" value="SOCS_box"/>
</dbReference>
<dbReference type="PROSITE" id="PS50225">
    <property type="entry name" value="SOCS"/>
    <property type="match status" value="1"/>
</dbReference>
<dbReference type="Proteomes" id="UP001497382">
    <property type="component" value="Unassembled WGS sequence"/>
</dbReference>
<dbReference type="EMBL" id="CAXIEN010000005">
    <property type="protein sequence ID" value="CAL1262280.1"/>
    <property type="molecule type" value="Genomic_DNA"/>
</dbReference>
<comment type="caution">
    <text evidence="2">The sequence shown here is derived from an EMBL/GenBank/DDBJ whole genome shotgun (WGS) entry which is preliminary data.</text>
</comment>
<evidence type="ECO:0000313" key="2">
    <source>
        <dbReference type="EMBL" id="CAL1262280.1"/>
    </source>
</evidence>
<name>A0AAV1YTM3_9ARAC</name>